<evidence type="ECO:0000313" key="1">
    <source>
        <dbReference type="EMBL" id="JAD82086.1"/>
    </source>
</evidence>
<sequence>MGSCLLGALMPFSTKTDTLYSDAHRASGFVATSTQKDSDCPNMAKSEQIATSSIRVSSCSRGNETVNVIAENHNSYSKATRASKQEWSMSETSSVNLDLILFQIGRMRNSISSALIESPVCSEPSGKWLKRLQHDISDPHFPCSKRSKVGNGPPPGGTCTMFGRDIDYDIGSADMSNHVKEEQLRYGRSMNQQNGEVSPISAKSLNRWIGRWCQGRTPIYRGTSNVEKQTPKSNLPPDDLEGQFPSIAAMAMMGRIMNKQRPCGLQKRGPSVVWKTHEL</sequence>
<dbReference type="InterPro" id="IPR037476">
    <property type="entry name" value="PCH1"/>
</dbReference>
<organism evidence="1">
    <name type="scientific">Arundo donax</name>
    <name type="common">Giant reed</name>
    <name type="synonym">Donax arundinaceus</name>
    <dbReference type="NCBI Taxonomy" id="35708"/>
    <lineage>
        <taxon>Eukaryota</taxon>
        <taxon>Viridiplantae</taxon>
        <taxon>Streptophyta</taxon>
        <taxon>Embryophyta</taxon>
        <taxon>Tracheophyta</taxon>
        <taxon>Spermatophyta</taxon>
        <taxon>Magnoliopsida</taxon>
        <taxon>Liliopsida</taxon>
        <taxon>Poales</taxon>
        <taxon>Poaceae</taxon>
        <taxon>PACMAD clade</taxon>
        <taxon>Arundinoideae</taxon>
        <taxon>Arundineae</taxon>
        <taxon>Arundo</taxon>
    </lineage>
</organism>
<dbReference type="AlphaFoldDB" id="A0A0A9D2S9"/>
<proteinExistence type="predicted"/>
<dbReference type="GO" id="GO:0010099">
    <property type="term" value="P:regulation of photomorphogenesis"/>
    <property type="evidence" value="ECO:0007669"/>
    <property type="project" value="InterPro"/>
</dbReference>
<dbReference type="PANTHER" id="PTHR36062:SF1">
    <property type="entry name" value="OS01G0687300 PROTEIN"/>
    <property type="match status" value="1"/>
</dbReference>
<dbReference type="PANTHER" id="PTHR36062">
    <property type="entry name" value="OS01G0687300 PROTEIN"/>
    <property type="match status" value="1"/>
</dbReference>
<name>A0A0A9D2S9_ARUDO</name>
<protein>
    <submittedName>
        <fullName evidence="1">Uncharacterized protein</fullName>
    </submittedName>
</protein>
<dbReference type="EMBL" id="GBRH01215809">
    <property type="protein sequence ID" value="JAD82086.1"/>
    <property type="molecule type" value="Transcribed_RNA"/>
</dbReference>
<reference evidence="1" key="1">
    <citation type="submission" date="2014-09" db="EMBL/GenBank/DDBJ databases">
        <authorList>
            <person name="Magalhaes I.L.F."/>
            <person name="Oliveira U."/>
            <person name="Santos F.R."/>
            <person name="Vidigal T.H.D.A."/>
            <person name="Brescovit A.D."/>
            <person name="Santos A.J."/>
        </authorList>
    </citation>
    <scope>NUCLEOTIDE SEQUENCE</scope>
    <source>
        <tissue evidence="1">Shoot tissue taken approximately 20 cm above the soil surface</tissue>
    </source>
</reference>
<reference evidence="1" key="2">
    <citation type="journal article" date="2015" name="Data Brief">
        <title>Shoot transcriptome of the giant reed, Arundo donax.</title>
        <authorList>
            <person name="Barrero R.A."/>
            <person name="Guerrero F.D."/>
            <person name="Moolhuijzen P."/>
            <person name="Goolsby J.A."/>
            <person name="Tidwell J."/>
            <person name="Bellgard S.E."/>
            <person name="Bellgard M.I."/>
        </authorList>
    </citation>
    <scope>NUCLEOTIDE SEQUENCE</scope>
    <source>
        <tissue evidence="1">Shoot tissue taken approximately 20 cm above the soil surface</tissue>
    </source>
</reference>
<accession>A0A0A9D2S9</accession>